<accession>A0A061BEE9</accession>
<feature type="region of interest" description="Disordered" evidence="1">
    <location>
        <begin position="377"/>
        <end position="406"/>
    </location>
</feature>
<dbReference type="VEuPathDB" id="FungiDB:BON22_3865"/>
<name>A0A061BEE9_CYBFA</name>
<reference evidence="2" key="1">
    <citation type="journal article" date="2014" name="Genome Announc.">
        <title>Genome sequence of the yeast Cyberlindnera fabianii (Hansenula fabianii).</title>
        <authorList>
            <person name="Freel K.C."/>
            <person name="Sarilar V."/>
            <person name="Neuveglise C."/>
            <person name="Devillers H."/>
            <person name="Friedrich A."/>
            <person name="Schacherer J."/>
        </authorList>
    </citation>
    <scope>NUCLEOTIDE SEQUENCE</scope>
    <source>
        <strain evidence="2">YJS4271</strain>
    </source>
</reference>
<dbReference type="OrthoDB" id="10530078at2759"/>
<organism evidence="2">
    <name type="scientific">Cyberlindnera fabianii</name>
    <name type="common">Yeast</name>
    <name type="synonym">Hansenula fabianii</name>
    <dbReference type="NCBI Taxonomy" id="36022"/>
    <lineage>
        <taxon>Eukaryota</taxon>
        <taxon>Fungi</taxon>
        <taxon>Dikarya</taxon>
        <taxon>Ascomycota</taxon>
        <taxon>Saccharomycotina</taxon>
        <taxon>Saccharomycetes</taxon>
        <taxon>Phaffomycetales</taxon>
        <taxon>Phaffomycetaceae</taxon>
        <taxon>Cyberlindnera</taxon>
    </lineage>
</organism>
<protein>
    <submittedName>
        <fullName evidence="2">CYFA0S17e01838g1_1</fullName>
    </submittedName>
</protein>
<feature type="region of interest" description="Disordered" evidence="1">
    <location>
        <begin position="1"/>
        <end position="29"/>
    </location>
</feature>
<feature type="compositionally biased region" description="Polar residues" evidence="1">
    <location>
        <begin position="1"/>
        <end position="18"/>
    </location>
</feature>
<feature type="compositionally biased region" description="Basic and acidic residues" evidence="1">
    <location>
        <begin position="379"/>
        <end position="391"/>
    </location>
</feature>
<sequence length="406" mass="45541">MSAVNNSSLSPSQQSTPKTPRMFHLSGNEGDPFHSSAISPLTTTGALSSSVRATTAPQLQIANDLAHPRTASLLLSSEINESAIDDNDDILSSPVVAPLVEKLRRYSIEESTFYVLDSIDPTFWSLETYIQTCTRISSDSKEMLPFSYYASLMVTKQTDKLNSPETTNYYYDKLCFIRYPLKMSTMLSNALGTVQRWLNDLELYLEEDGNSGQGSVSSMGSAALSSSTSSKSSKSSAQRDTLTFLQDLKNTISKFLFIMNQLDNSNGDVECYQSCNWPNGSSTARLIKYFPEFGLLLPLRSTSEKALICMDAFLPQLEGLMGQIHNPFERAYFYKDVSRDGKTWWMRLLMTKVEQWQQQQEAPGYSPRKRSFTAMDNDVIGHFRRPSDSARGRPKRCRRSSTVADN</sequence>
<feature type="region of interest" description="Disordered" evidence="1">
    <location>
        <begin position="211"/>
        <end position="234"/>
    </location>
</feature>
<feature type="compositionally biased region" description="Low complexity" evidence="1">
    <location>
        <begin position="215"/>
        <end position="234"/>
    </location>
</feature>
<evidence type="ECO:0000313" key="2">
    <source>
        <dbReference type="EMBL" id="CDR45333.1"/>
    </source>
</evidence>
<dbReference type="AlphaFoldDB" id="A0A061BEE9"/>
<gene>
    <name evidence="2" type="ORF">CYFA0S_17e01838g</name>
</gene>
<dbReference type="EMBL" id="LK052902">
    <property type="protein sequence ID" value="CDR45333.1"/>
    <property type="molecule type" value="Genomic_DNA"/>
</dbReference>
<proteinExistence type="predicted"/>
<evidence type="ECO:0000256" key="1">
    <source>
        <dbReference type="SAM" id="MobiDB-lite"/>
    </source>
</evidence>